<reference evidence="2 3" key="1">
    <citation type="submission" date="2019-08" db="EMBL/GenBank/DDBJ databases">
        <title>Complete genome sequence of Rhodanobacter glycinis strain T01E-68 isolated from tomato root.</title>
        <authorList>
            <person name="Weon H.-Y."/>
            <person name="Lee S.A."/>
        </authorList>
    </citation>
    <scope>NUCLEOTIDE SEQUENCE [LARGE SCALE GENOMIC DNA]</scope>
    <source>
        <strain evidence="2 3">T01E-68</strain>
    </source>
</reference>
<protein>
    <submittedName>
        <fullName evidence="2">DUF2213 domain-containing protein</fullName>
    </submittedName>
</protein>
<gene>
    <name evidence="2" type="ORF">CS053_08735</name>
</gene>
<feature type="compositionally biased region" description="Basic and acidic residues" evidence="1">
    <location>
        <begin position="259"/>
        <end position="269"/>
    </location>
</feature>
<dbReference type="InterPro" id="IPR016913">
    <property type="entry name" value="UCP029215"/>
</dbReference>
<organism evidence="2 3">
    <name type="scientific">Rhodanobacter glycinis</name>
    <dbReference type="NCBI Taxonomy" id="582702"/>
    <lineage>
        <taxon>Bacteria</taxon>
        <taxon>Pseudomonadati</taxon>
        <taxon>Pseudomonadota</taxon>
        <taxon>Gammaproteobacteria</taxon>
        <taxon>Lysobacterales</taxon>
        <taxon>Rhodanobacteraceae</taxon>
        <taxon>Rhodanobacter</taxon>
    </lineage>
</organism>
<dbReference type="EMBL" id="CP042807">
    <property type="protein sequence ID" value="QEE26383.1"/>
    <property type="molecule type" value="Genomic_DNA"/>
</dbReference>
<evidence type="ECO:0000313" key="3">
    <source>
        <dbReference type="Proteomes" id="UP000321807"/>
    </source>
</evidence>
<accession>A0A5B9E255</accession>
<dbReference type="Proteomes" id="UP000321807">
    <property type="component" value="Chromosome"/>
</dbReference>
<name>A0A5B9E255_9GAMM</name>
<evidence type="ECO:0000313" key="2">
    <source>
        <dbReference type="EMBL" id="QEE26383.1"/>
    </source>
</evidence>
<proteinExistence type="predicted"/>
<dbReference type="AlphaFoldDB" id="A0A5B9E255"/>
<dbReference type="KEGG" id="rgl:CS053_08735"/>
<feature type="region of interest" description="Disordered" evidence="1">
    <location>
        <begin position="238"/>
        <end position="280"/>
    </location>
</feature>
<feature type="compositionally biased region" description="Basic and acidic residues" evidence="1">
    <location>
        <begin position="208"/>
        <end position="217"/>
    </location>
</feature>
<sequence>MSLTPEGFLLCQDVPIARTGQMVYGEGEVPVEARPDGLIIISRDPDEVFRPETMASFEGKPVTLGHPDEFVGPESWNSLSHGTVSNVRRGTGIEDDFLFADLLITSKQAIDEVQQGLREVSCGYEADYEQMEPGRGVQRKIVGNHVALVERGRCGPRCAIGDEDMPKKINRSKIGDFLRRAFKAKDAAELEALEKEAEAMDEESEEEREQREKEEAAAKTGDALSKILKKLSTMDEDIQELKKKSAESEDDDEDGDGDGDGKKVKKQEAEAEDEDGDLTDAEQAEKLSDAEVALYTGDAAAVIQSRAEILAPGTKIPTTDSKATTKDRALALCKCQRKALDTALKTEAGKAAVEAILGSKTVDIGKLPVGMVHTTFMAAAELVKASNNGAMRASVSTRDFGHAPLSAADLNKQNREFWNKSR</sequence>
<dbReference type="Pfam" id="PF09979">
    <property type="entry name" value="DUF2213"/>
    <property type="match status" value="1"/>
</dbReference>
<feature type="compositionally biased region" description="Acidic residues" evidence="1">
    <location>
        <begin position="270"/>
        <end position="280"/>
    </location>
</feature>
<feature type="region of interest" description="Disordered" evidence="1">
    <location>
        <begin position="195"/>
        <end position="221"/>
    </location>
</feature>
<evidence type="ECO:0000256" key="1">
    <source>
        <dbReference type="SAM" id="MobiDB-lite"/>
    </source>
</evidence>
<feature type="compositionally biased region" description="Acidic residues" evidence="1">
    <location>
        <begin position="248"/>
        <end position="258"/>
    </location>
</feature>